<dbReference type="Pfam" id="PF00701">
    <property type="entry name" value="DHDPS"/>
    <property type="match status" value="1"/>
</dbReference>
<evidence type="ECO:0000256" key="7">
    <source>
        <dbReference type="ARBA" id="ARBA00022915"/>
    </source>
</evidence>
<keyword evidence="15" id="KW-1185">Reference proteome</keyword>
<evidence type="ECO:0000313" key="14">
    <source>
        <dbReference type="EMBL" id="MFC0081841.1"/>
    </source>
</evidence>
<feature type="site" description="Part of a proton relay during catalysis" evidence="12">
    <location>
        <position position="113"/>
    </location>
</feature>
<dbReference type="EMBL" id="JBHLYQ010000051">
    <property type="protein sequence ID" value="MFC0081841.1"/>
    <property type="molecule type" value="Genomic_DNA"/>
</dbReference>
<dbReference type="PANTHER" id="PTHR12128:SF66">
    <property type="entry name" value="4-HYDROXY-2-OXOGLUTARATE ALDOLASE, MITOCHONDRIAL"/>
    <property type="match status" value="1"/>
</dbReference>
<dbReference type="RefSeq" id="WP_377789146.1">
    <property type="nucleotide sequence ID" value="NZ_JBHLYQ010000051.1"/>
</dbReference>
<evidence type="ECO:0000256" key="1">
    <source>
        <dbReference type="ARBA" id="ARBA00003294"/>
    </source>
</evidence>
<keyword evidence="6 12" id="KW-0028">Amino-acid biosynthesis</keyword>
<protein>
    <recommendedName>
        <fullName evidence="4 12">4-hydroxy-tetrahydrodipicolinate synthase</fullName>
        <shortName evidence="12">HTPA synthase</shortName>
        <ecNumber evidence="4 12">4.3.3.7</ecNumber>
    </recommendedName>
</protein>
<evidence type="ECO:0000256" key="9">
    <source>
        <dbReference type="ARBA" id="ARBA00023239"/>
    </source>
</evidence>
<evidence type="ECO:0000256" key="8">
    <source>
        <dbReference type="ARBA" id="ARBA00023154"/>
    </source>
</evidence>
<keyword evidence="8 12" id="KW-0457">Lysine biosynthesis</keyword>
<comment type="similarity">
    <text evidence="3 12 13">Belongs to the DapA family.</text>
</comment>
<dbReference type="InterPro" id="IPR020624">
    <property type="entry name" value="Schiff_base-form_aldolases_CS"/>
</dbReference>
<dbReference type="PIRSF" id="PIRSF001365">
    <property type="entry name" value="DHDPS"/>
    <property type="match status" value="1"/>
</dbReference>
<dbReference type="PROSITE" id="PS00665">
    <property type="entry name" value="DHDPS_1"/>
    <property type="match status" value="1"/>
</dbReference>
<dbReference type="NCBIfam" id="TIGR00674">
    <property type="entry name" value="dapA"/>
    <property type="match status" value="1"/>
</dbReference>
<feature type="binding site" evidence="12">
    <location>
        <position position="210"/>
    </location>
    <ligand>
        <name>pyruvate</name>
        <dbReference type="ChEBI" id="CHEBI:15361"/>
    </ligand>
</feature>
<gene>
    <name evidence="12 14" type="primary">dapA</name>
    <name evidence="14" type="ORF">ACFFRE_06735</name>
</gene>
<keyword evidence="7 12" id="KW-0220">Diaminopimelate biosynthesis</keyword>
<dbReference type="InterPro" id="IPR002220">
    <property type="entry name" value="DapA-like"/>
</dbReference>
<reference evidence="14 15" key="1">
    <citation type="submission" date="2024-09" db="EMBL/GenBank/DDBJ databases">
        <authorList>
            <person name="Sun Q."/>
            <person name="Mori K."/>
        </authorList>
    </citation>
    <scope>NUCLEOTIDE SEQUENCE [LARGE SCALE GENOMIC DNA]</scope>
    <source>
        <strain evidence="14 15">JCM 15389</strain>
    </source>
</reference>
<dbReference type="InterPro" id="IPR020625">
    <property type="entry name" value="Schiff_base-form_aldolases_AS"/>
</dbReference>
<feature type="binding site" evidence="12">
    <location>
        <position position="53"/>
    </location>
    <ligand>
        <name>pyruvate</name>
        <dbReference type="ChEBI" id="CHEBI:15361"/>
    </ligand>
</feature>
<dbReference type="Gene3D" id="3.20.20.70">
    <property type="entry name" value="Aldolase class I"/>
    <property type="match status" value="1"/>
</dbReference>
<comment type="function">
    <text evidence="1 12">Catalyzes the condensation of (S)-aspartate-beta-semialdehyde [(S)-ASA] and pyruvate to 4-hydroxy-tetrahydrodipicolinate (HTPA).</text>
</comment>
<evidence type="ECO:0000256" key="2">
    <source>
        <dbReference type="ARBA" id="ARBA00005120"/>
    </source>
</evidence>
<dbReference type="SMART" id="SM01130">
    <property type="entry name" value="DHDPS"/>
    <property type="match status" value="1"/>
</dbReference>
<dbReference type="PROSITE" id="PS00666">
    <property type="entry name" value="DHDPS_2"/>
    <property type="match status" value="1"/>
</dbReference>
<feature type="active site" description="Schiff-base intermediate with substrate" evidence="12">
    <location>
        <position position="168"/>
    </location>
</feature>
<evidence type="ECO:0000313" key="15">
    <source>
        <dbReference type="Proteomes" id="UP001589788"/>
    </source>
</evidence>
<sequence>MRRPLAPGRFGAVVTAMVTPFDAEGALDLDGAATLARWLVAHGSDALVVAGTTGESPVLGDAEKLDLIEAVAQAVTVPVIAGTGSNDTAHSIELTRQAAPRGASAVLVVAPYYNRPSQRGLVQHFEAVAEATSLPVMLYDVPARTGRKVAPETVLEVAAHRPNVVALKDASGDLVGATRVLGEAPAGFDLYSGDDVATLALCALGAAGVVSVASHWVGPQLRALLTAFWAGDTAEAAEIHCRLLPLLRVQSSDEFPSPLPAKAICRAQGLPVGQCRLPLGPAPAALDELARDVVAQLEPAPAGALGSVGR</sequence>
<proteinExistence type="inferred from homology"/>
<accession>A0ABV6C2B8</accession>
<dbReference type="InterPro" id="IPR013785">
    <property type="entry name" value="Aldolase_TIM"/>
</dbReference>
<comment type="catalytic activity">
    <reaction evidence="11 12">
        <text>L-aspartate 4-semialdehyde + pyruvate = (2S,4S)-4-hydroxy-2,3,4,5-tetrahydrodipicolinate + H2O + H(+)</text>
        <dbReference type="Rhea" id="RHEA:34171"/>
        <dbReference type="ChEBI" id="CHEBI:15361"/>
        <dbReference type="ChEBI" id="CHEBI:15377"/>
        <dbReference type="ChEBI" id="CHEBI:15378"/>
        <dbReference type="ChEBI" id="CHEBI:67139"/>
        <dbReference type="ChEBI" id="CHEBI:537519"/>
        <dbReference type="EC" id="4.3.3.7"/>
    </reaction>
</comment>
<name>A0ABV6C2B8_9ACTN</name>
<evidence type="ECO:0000256" key="5">
    <source>
        <dbReference type="ARBA" id="ARBA00022490"/>
    </source>
</evidence>
<feature type="site" description="Part of a proton relay during catalysis" evidence="12">
    <location>
        <position position="52"/>
    </location>
</feature>
<dbReference type="SUPFAM" id="SSF51569">
    <property type="entry name" value="Aldolase"/>
    <property type="match status" value="1"/>
</dbReference>
<comment type="pathway">
    <text evidence="2 12">Amino-acid biosynthesis; L-lysine biosynthesis via DAP pathway; (S)-tetrahydrodipicolinate from L-aspartate: step 3/4.</text>
</comment>
<dbReference type="HAMAP" id="MF_00418">
    <property type="entry name" value="DapA"/>
    <property type="match status" value="1"/>
</dbReference>
<comment type="caution">
    <text evidence="12">Was originally thought to be a dihydrodipicolinate synthase (DHDPS), catalyzing the condensation of (S)-aspartate-beta-semialdehyde [(S)-ASA] and pyruvate to dihydrodipicolinate (DHDP). However, it was shown in E.coli that the product of the enzymatic reaction is not dihydrodipicolinate but in fact (4S)-4-hydroxy-2,3,4,5-tetrahydro-(2S)-dipicolinic acid (HTPA), and that the consecutive dehydration reaction leading to DHDP is not spontaneous but catalyzed by DapB.</text>
</comment>
<evidence type="ECO:0000256" key="12">
    <source>
        <dbReference type="HAMAP-Rule" id="MF_00418"/>
    </source>
</evidence>
<evidence type="ECO:0000256" key="13">
    <source>
        <dbReference type="PIRNR" id="PIRNR001365"/>
    </source>
</evidence>
<keyword evidence="9 12" id="KW-0456">Lyase</keyword>
<dbReference type="PRINTS" id="PR00146">
    <property type="entry name" value="DHPICSNTHASE"/>
</dbReference>
<dbReference type="PANTHER" id="PTHR12128">
    <property type="entry name" value="DIHYDRODIPICOLINATE SYNTHASE"/>
    <property type="match status" value="1"/>
</dbReference>
<keyword evidence="5 12" id="KW-0963">Cytoplasm</keyword>
<comment type="subunit">
    <text evidence="12">Homotetramer; dimer of dimers.</text>
</comment>
<comment type="caution">
    <text evidence="14">The sequence shown here is derived from an EMBL/GenBank/DDBJ whole genome shotgun (WGS) entry which is preliminary data.</text>
</comment>
<feature type="active site" description="Proton donor/acceptor" evidence="12">
    <location>
        <position position="139"/>
    </location>
</feature>
<dbReference type="CDD" id="cd00950">
    <property type="entry name" value="DHDPS"/>
    <property type="match status" value="1"/>
</dbReference>
<dbReference type="EC" id="4.3.3.7" evidence="4 12"/>
<evidence type="ECO:0000256" key="3">
    <source>
        <dbReference type="ARBA" id="ARBA00007592"/>
    </source>
</evidence>
<evidence type="ECO:0000256" key="10">
    <source>
        <dbReference type="ARBA" id="ARBA00023270"/>
    </source>
</evidence>
<evidence type="ECO:0000256" key="6">
    <source>
        <dbReference type="ARBA" id="ARBA00022605"/>
    </source>
</evidence>
<dbReference type="Proteomes" id="UP001589788">
    <property type="component" value="Unassembled WGS sequence"/>
</dbReference>
<dbReference type="GO" id="GO:0008840">
    <property type="term" value="F:4-hydroxy-tetrahydrodipicolinate synthase activity"/>
    <property type="evidence" value="ECO:0007669"/>
    <property type="project" value="UniProtKB-EC"/>
</dbReference>
<organism evidence="14 15">
    <name type="scientific">Aciditerrimonas ferrireducens</name>
    <dbReference type="NCBI Taxonomy" id="667306"/>
    <lineage>
        <taxon>Bacteria</taxon>
        <taxon>Bacillati</taxon>
        <taxon>Actinomycetota</taxon>
        <taxon>Acidimicrobiia</taxon>
        <taxon>Acidimicrobiales</taxon>
        <taxon>Acidimicrobiaceae</taxon>
        <taxon>Aciditerrimonas</taxon>
    </lineage>
</organism>
<comment type="subcellular location">
    <subcellularLocation>
        <location evidence="12">Cytoplasm</location>
    </subcellularLocation>
</comment>
<evidence type="ECO:0000256" key="11">
    <source>
        <dbReference type="ARBA" id="ARBA00047836"/>
    </source>
</evidence>
<evidence type="ECO:0000256" key="4">
    <source>
        <dbReference type="ARBA" id="ARBA00012086"/>
    </source>
</evidence>
<keyword evidence="10 12" id="KW-0704">Schiff base</keyword>
<dbReference type="InterPro" id="IPR005263">
    <property type="entry name" value="DapA"/>
</dbReference>